<dbReference type="InterPro" id="IPR029060">
    <property type="entry name" value="PIN-like_dom_sf"/>
</dbReference>
<evidence type="ECO:0000256" key="4">
    <source>
        <dbReference type="ARBA" id="ARBA00022723"/>
    </source>
</evidence>
<dbReference type="SUPFAM" id="SSF88723">
    <property type="entry name" value="PIN domain-like"/>
    <property type="match status" value="1"/>
</dbReference>
<comment type="caution">
    <text evidence="9">The sequence shown here is derived from an EMBL/GenBank/DDBJ whole genome shotgun (WGS) entry which is preliminary data.</text>
</comment>
<keyword evidence="2" id="KW-1277">Toxin-antitoxin system</keyword>
<protein>
    <submittedName>
        <fullName evidence="9">PIN domain-containing protein</fullName>
    </submittedName>
</protein>
<reference evidence="9" key="1">
    <citation type="submission" date="2020-09" db="EMBL/GenBank/DDBJ databases">
        <title>Genome seq and assembly of Tianweitania sp.</title>
        <authorList>
            <person name="Chhetri G."/>
        </authorList>
    </citation>
    <scope>NUCLEOTIDE SEQUENCE</scope>
    <source>
        <strain evidence="9">Rool2</strain>
    </source>
</reference>
<evidence type="ECO:0000256" key="1">
    <source>
        <dbReference type="ARBA" id="ARBA00001946"/>
    </source>
</evidence>
<dbReference type="EMBL" id="JACVVX010000005">
    <property type="protein sequence ID" value="MBD0416359.1"/>
    <property type="molecule type" value="Genomic_DNA"/>
</dbReference>
<evidence type="ECO:0000256" key="5">
    <source>
        <dbReference type="ARBA" id="ARBA00022801"/>
    </source>
</evidence>
<comment type="similarity">
    <text evidence="7">Belongs to the PINc/VapC protein family.</text>
</comment>
<sequence length="146" mass="16156">MYLLDTDVLSLTSPLSRLEGEGVENWRNWVAANSASLHFSTITLLEIRFGIEKLLSRGAAQRAEKLQRWIAIIQGVHQSRLMPVSGEIADRAGVLLFKAHSDGHSPSSEDAIVAATAELLKFRLLSRNVKHMRALGVDCLDPLKLK</sequence>
<evidence type="ECO:0000313" key="9">
    <source>
        <dbReference type="EMBL" id="MBD0416359.1"/>
    </source>
</evidence>
<dbReference type="RefSeq" id="WP_188165786.1">
    <property type="nucleotide sequence ID" value="NZ_JACVVX010000005.1"/>
</dbReference>
<accession>A0A8J6PJV8</accession>
<evidence type="ECO:0000259" key="8">
    <source>
        <dbReference type="Pfam" id="PF01850"/>
    </source>
</evidence>
<dbReference type="GO" id="GO:0004518">
    <property type="term" value="F:nuclease activity"/>
    <property type="evidence" value="ECO:0007669"/>
    <property type="project" value="UniProtKB-KW"/>
</dbReference>
<evidence type="ECO:0000256" key="3">
    <source>
        <dbReference type="ARBA" id="ARBA00022722"/>
    </source>
</evidence>
<dbReference type="InterPro" id="IPR050556">
    <property type="entry name" value="Type_II_TA_system_RNase"/>
</dbReference>
<organism evidence="9 10">
    <name type="scientific">Oryzicola mucosus</name>
    <dbReference type="NCBI Taxonomy" id="2767425"/>
    <lineage>
        <taxon>Bacteria</taxon>
        <taxon>Pseudomonadati</taxon>
        <taxon>Pseudomonadota</taxon>
        <taxon>Alphaproteobacteria</taxon>
        <taxon>Hyphomicrobiales</taxon>
        <taxon>Phyllobacteriaceae</taxon>
        <taxon>Oryzicola</taxon>
    </lineage>
</organism>
<dbReference type="InterPro" id="IPR002716">
    <property type="entry name" value="PIN_dom"/>
</dbReference>
<keyword evidence="6" id="KW-0460">Magnesium</keyword>
<dbReference type="Pfam" id="PF01850">
    <property type="entry name" value="PIN"/>
    <property type="match status" value="1"/>
</dbReference>
<dbReference type="Gene3D" id="3.40.50.1010">
    <property type="entry name" value="5'-nuclease"/>
    <property type="match status" value="1"/>
</dbReference>
<dbReference type="PANTHER" id="PTHR33653">
    <property type="entry name" value="RIBONUCLEASE VAPC2"/>
    <property type="match status" value="1"/>
</dbReference>
<keyword evidence="4" id="KW-0479">Metal-binding</keyword>
<evidence type="ECO:0000256" key="2">
    <source>
        <dbReference type="ARBA" id="ARBA00022649"/>
    </source>
</evidence>
<dbReference type="GO" id="GO:0016787">
    <property type="term" value="F:hydrolase activity"/>
    <property type="evidence" value="ECO:0007669"/>
    <property type="project" value="UniProtKB-KW"/>
</dbReference>
<proteinExistence type="inferred from homology"/>
<keyword evidence="5" id="KW-0378">Hydrolase</keyword>
<keyword evidence="3" id="KW-0540">Nuclease</keyword>
<dbReference type="Proteomes" id="UP000643405">
    <property type="component" value="Unassembled WGS sequence"/>
</dbReference>
<keyword evidence="10" id="KW-1185">Reference proteome</keyword>
<dbReference type="AlphaFoldDB" id="A0A8J6PJV8"/>
<dbReference type="GO" id="GO:0046872">
    <property type="term" value="F:metal ion binding"/>
    <property type="evidence" value="ECO:0007669"/>
    <property type="project" value="UniProtKB-KW"/>
</dbReference>
<name>A0A8J6PJV8_9HYPH</name>
<feature type="domain" description="PIN" evidence="8">
    <location>
        <begin position="3"/>
        <end position="129"/>
    </location>
</feature>
<gene>
    <name evidence="9" type="ORF">ICI42_17030</name>
</gene>
<dbReference type="PANTHER" id="PTHR33653:SF1">
    <property type="entry name" value="RIBONUCLEASE VAPC2"/>
    <property type="match status" value="1"/>
</dbReference>
<evidence type="ECO:0000256" key="6">
    <source>
        <dbReference type="ARBA" id="ARBA00022842"/>
    </source>
</evidence>
<evidence type="ECO:0000313" key="10">
    <source>
        <dbReference type="Proteomes" id="UP000643405"/>
    </source>
</evidence>
<evidence type="ECO:0000256" key="7">
    <source>
        <dbReference type="ARBA" id="ARBA00038093"/>
    </source>
</evidence>
<comment type="cofactor">
    <cofactor evidence="1">
        <name>Mg(2+)</name>
        <dbReference type="ChEBI" id="CHEBI:18420"/>
    </cofactor>
</comment>